<feature type="repeat" description="TPR" evidence="4">
    <location>
        <begin position="745"/>
        <end position="778"/>
    </location>
</feature>
<feature type="coiled-coil region" evidence="5">
    <location>
        <begin position="281"/>
        <end position="308"/>
    </location>
</feature>
<dbReference type="InterPro" id="IPR056832">
    <property type="entry name" value="ARM_TT21_2nd"/>
</dbReference>
<dbReference type="PANTHER" id="PTHR14699">
    <property type="entry name" value="STI2 PROTEIN-RELATED"/>
    <property type="match status" value="1"/>
</dbReference>
<evidence type="ECO:0000259" key="10">
    <source>
        <dbReference type="Pfam" id="PF25068"/>
    </source>
</evidence>
<dbReference type="EMBL" id="OZ019903">
    <property type="protein sequence ID" value="CAK9195915.1"/>
    <property type="molecule type" value="Genomic_DNA"/>
</dbReference>
<dbReference type="Gene3D" id="1.25.40.10">
    <property type="entry name" value="Tetratricopeptide repeat domain"/>
    <property type="match status" value="6"/>
</dbReference>
<feature type="repeat" description="TPR" evidence="4">
    <location>
        <begin position="779"/>
        <end position="812"/>
    </location>
</feature>
<feature type="domain" description="Tetratricopeptide repeat protein 21A/21B second ARM" evidence="6">
    <location>
        <begin position="287"/>
        <end position="558"/>
    </location>
</feature>
<keyword evidence="5" id="KW-0175">Coiled coil</keyword>
<evidence type="ECO:0000259" key="6">
    <source>
        <dbReference type="Pfam" id="PF25060"/>
    </source>
</evidence>
<dbReference type="InterPro" id="IPR011990">
    <property type="entry name" value="TPR-like_helical_dom_sf"/>
</dbReference>
<evidence type="ECO:0000256" key="2">
    <source>
        <dbReference type="ARBA" id="ARBA00022737"/>
    </source>
</evidence>
<organism evidence="11 12">
    <name type="scientific">Sphagnum troendelagicum</name>
    <dbReference type="NCBI Taxonomy" id="128251"/>
    <lineage>
        <taxon>Eukaryota</taxon>
        <taxon>Viridiplantae</taxon>
        <taxon>Streptophyta</taxon>
        <taxon>Embryophyta</taxon>
        <taxon>Bryophyta</taxon>
        <taxon>Sphagnophytina</taxon>
        <taxon>Sphagnopsida</taxon>
        <taxon>Sphagnales</taxon>
        <taxon>Sphagnaceae</taxon>
        <taxon>Sphagnum</taxon>
    </lineage>
</organism>
<evidence type="ECO:0000256" key="1">
    <source>
        <dbReference type="ARBA" id="ARBA00010935"/>
    </source>
</evidence>
<feature type="repeat" description="TPR" evidence="4">
    <location>
        <begin position="510"/>
        <end position="543"/>
    </location>
</feature>
<name>A0ABP0TK02_9BRYO</name>
<dbReference type="PROSITE" id="PS50005">
    <property type="entry name" value="TPR"/>
    <property type="match status" value="3"/>
</dbReference>
<dbReference type="InterPro" id="IPR056836">
    <property type="entry name" value="ARM_TT21_4th"/>
</dbReference>
<evidence type="ECO:0000259" key="7">
    <source>
        <dbReference type="Pfam" id="PF25062"/>
    </source>
</evidence>
<dbReference type="Pfam" id="PF25068">
    <property type="entry name" value="ARM_TT21_4th"/>
    <property type="match status" value="1"/>
</dbReference>
<feature type="domain" description="Tetratricopeptide repeat protein 21A/21B fourth ARM" evidence="10">
    <location>
        <begin position="781"/>
        <end position="946"/>
    </location>
</feature>
<dbReference type="InterPro" id="IPR056835">
    <property type="entry name" value="ARM_TT21_5th"/>
</dbReference>
<feature type="domain" description="Tetratricopeptide repeat protein 21A/21B fifth ARM repeats" evidence="9">
    <location>
        <begin position="987"/>
        <end position="1103"/>
    </location>
</feature>
<dbReference type="PANTHER" id="PTHR14699:SF0">
    <property type="entry name" value="TETRATRICOPEPTIDE REPEAT PROTEIN 21 HOMOLOG"/>
    <property type="match status" value="1"/>
</dbReference>
<dbReference type="Proteomes" id="UP001497512">
    <property type="component" value="Chromosome 11"/>
</dbReference>
<evidence type="ECO:0000313" key="11">
    <source>
        <dbReference type="EMBL" id="CAK9195915.1"/>
    </source>
</evidence>
<keyword evidence="2" id="KW-0677">Repeat</keyword>
<dbReference type="SMART" id="SM00028">
    <property type="entry name" value="TPR"/>
    <property type="match status" value="15"/>
</dbReference>
<evidence type="ECO:0000259" key="9">
    <source>
        <dbReference type="Pfam" id="PF25064"/>
    </source>
</evidence>
<dbReference type="Pfam" id="PF25064">
    <property type="entry name" value="ARM_TT21_5th"/>
    <property type="match status" value="1"/>
</dbReference>
<dbReference type="InterPro" id="IPR056834">
    <property type="entry name" value="ARM_TT21_C"/>
</dbReference>
<gene>
    <name evidence="11" type="ORF">CSSPTR1EN2_LOCUS3212</name>
</gene>
<dbReference type="InterPro" id="IPR040364">
    <property type="entry name" value="TTC21A/TTC21B"/>
</dbReference>
<evidence type="ECO:0008006" key="13">
    <source>
        <dbReference type="Google" id="ProtNLM"/>
    </source>
</evidence>
<proteinExistence type="inferred from homology"/>
<feature type="domain" description="Tetratricopeptide repeat protein 21A/21B C-terminal ARM" evidence="8">
    <location>
        <begin position="1129"/>
        <end position="1342"/>
    </location>
</feature>
<dbReference type="InterPro" id="IPR056833">
    <property type="entry name" value="ARM_TT21_N"/>
</dbReference>
<dbReference type="InterPro" id="IPR019734">
    <property type="entry name" value="TPR_rpt"/>
</dbReference>
<dbReference type="Pfam" id="PF25058">
    <property type="entry name" value="ARM_TT21"/>
    <property type="match status" value="1"/>
</dbReference>
<dbReference type="Pfam" id="PF25063">
    <property type="entry name" value="ARM_TT21_C"/>
    <property type="match status" value="1"/>
</dbReference>
<evidence type="ECO:0000259" key="8">
    <source>
        <dbReference type="Pfam" id="PF25063"/>
    </source>
</evidence>
<accession>A0ABP0TK02</accession>
<sequence length="1347" mass="152761">MGEELHVMVKYYVQMGYGHHIQTYCKHHLLKCPRDPTLLFWHAYGLLLEEAYVEALKCLESLKQYRELEVAVLAAMIYAHQHCKVVDEDQVHILSQCLELAEKNINEKGLLFAATLYWHLGGHGNLQKAQEFVGRVLRVQPQYAHAKCLHAWLGLEGISMSHSQGEQEKHATDVEWNIAESSLQTFDEVLARGSNIDALLGRASFYELKQDYAKALGELNQVIVLHSWFLPALCQKARIAMLMQDWDLVQETAHVILQKDPSNIEGMRMRVQVMLCFENKMSEAASVLADMLKSIEQLETRNANLCLQVAQPFARLAGRGGIIVLQKTLMFIERAQRLKPKEAVFAVELADQQFLLGDYKAALSTYKMAAGLNELNMEAMYGIIQCLLVLGEVKEAEQQLEFLVEVSVSMGKSGRLSYLLAQLTWWKQQEHHHCRDLLDESYDVQMGMMRSKKGFEMYTELNPDRLLGIVHLYICLSRYECKGPHVEKSYSLQHSLHILEHLLTSVPGLVAAHLMLARVLIHLDDFEAAHQPLQSVLVLDPANASAQLLLAKVYVNQGNFAIAKQSLEQALSKDFIVRETVVYHVLQAQILVNCLQFEEALKVLEAAMCLPGMRQVTIDSKSSYFNCKKHMEMTTDADRIMVFLLLAEVHVQFNHFPEATKTIQEAMNEFSGCPEEVQVVIANCDLALGRGDVDAAVAILSQVSQGSNYYVPAKVALADIYMKHQHDKARFSKCYMDIVQLFPNSKTYLMLGEAFMRIDESEQAMKAYVAASKESPQDASVASQVGHALVATHNYGKAMEHYESALPIVEDGLAKLDLCYDVADLYFKLKNYERAEELLNKLLANVEDGCFLQENLKSTKTLMLCLRASLLLSKVQNIQRKQGSATQVMLNARDLHNNYPLELHGHHSDAIRDQKHVAADIYFQFAQECEVQKDVQKAIALLNEALKCNPAHSAASLTLAKIHLSRGEVTDCEQKCSALLRADPFNEEAGEILVNLMLHRELYDSAILHFQQILEHNPNHYTALAQLIQLLWRAARSEEVEPYIQRAEKGTPTASSHAGLNFCKGLLACYSNNPCEAHQMLNNARADLEWGKKAIFIMVEIYLNIDNELGWEESNLDGPTVVNEDAIRAAHKLLSENRDLEPPRSTRQAVLECYATMATRQKHDIESALMRLQKIAREDTIGLEKEKISNMLAMATGLTMLKQVAKAKNQLRAIDRMPFKWDDADAFERAWLMLANIHMQAGKQEAVEELCKKCIKYNKACSKAWELLGLMMEKNHMYTEAINFYKNAWKCQKQRSPAIGYRLAFAYLKDKQYIKVICVCHKVLQACPHYPKIRKEVLDKARVHVRP</sequence>
<reference evidence="11" key="1">
    <citation type="submission" date="2024-02" db="EMBL/GenBank/DDBJ databases">
        <authorList>
            <consortium name="ELIXIR-Norway"/>
            <consortium name="Elixir Norway"/>
        </authorList>
    </citation>
    <scope>NUCLEOTIDE SEQUENCE</scope>
</reference>
<dbReference type="SUPFAM" id="SSF48452">
    <property type="entry name" value="TPR-like"/>
    <property type="match status" value="4"/>
</dbReference>
<keyword evidence="3 4" id="KW-0802">TPR repeat</keyword>
<comment type="similarity">
    <text evidence="1">Belongs to the TTC21 family.</text>
</comment>
<protein>
    <recommendedName>
        <fullName evidence="13">Tetratricopeptide repeat protein 21B</fullName>
    </recommendedName>
</protein>
<evidence type="ECO:0000313" key="12">
    <source>
        <dbReference type="Proteomes" id="UP001497512"/>
    </source>
</evidence>
<feature type="domain" description="Tetratricopeptide repeat protein 21A/21B N-terminal ARM repeat" evidence="7">
    <location>
        <begin position="9"/>
        <end position="249"/>
    </location>
</feature>
<dbReference type="Pfam" id="PF25060">
    <property type="entry name" value="ARM_TT21_2nd"/>
    <property type="match status" value="1"/>
</dbReference>
<dbReference type="Pfam" id="PF25062">
    <property type="entry name" value="ARM_TT21_N"/>
    <property type="match status" value="1"/>
</dbReference>
<keyword evidence="12" id="KW-1185">Reference proteome</keyword>
<evidence type="ECO:0000256" key="4">
    <source>
        <dbReference type="PROSITE-ProRule" id="PRU00339"/>
    </source>
</evidence>
<evidence type="ECO:0000256" key="5">
    <source>
        <dbReference type="SAM" id="Coils"/>
    </source>
</evidence>
<evidence type="ECO:0000256" key="3">
    <source>
        <dbReference type="ARBA" id="ARBA00022803"/>
    </source>
</evidence>